<proteinExistence type="predicted"/>
<accession>A0A1I2Q317</accession>
<dbReference type="Pfam" id="PF13155">
    <property type="entry name" value="Toprim_2"/>
    <property type="match status" value="1"/>
</dbReference>
<dbReference type="Proteomes" id="UP000199116">
    <property type="component" value="Unassembled WGS sequence"/>
</dbReference>
<dbReference type="Pfam" id="PF01807">
    <property type="entry name" value="Zn_ribbon_DnaG"/>
    <property type="match status" value="1"/>
</dbReference>
<dbReference type="GO" id="GO:0006269">
    <property type="term" value="P:DNA replication, synthesis of primer"/>
    <property type="evidence" value="ECO:0007669"/>
    <property type="project" value="TreeGrafter"/>
</dbReference>
<feature type="domain" description="Zinc finger CHC2-type" evidence="4">
    <location>
        <begin position="45"/>
        <end position="91"/>
    </location>
</feature>
<dbReference type="InterPro" id="IPR036977">
    <property type="entry name" value="DNA_primase_Znf_CHC2"/>
</dbReference>
<protein>
    <submittedName>
        <fullName evidence="5">CHC2 zinc finger</fullName>
    </submittedName>
</protein>
<evidence type="ECO:0000256" key="3">
    <source>
        <dbReference type="ARBA" id="ARBA00022833"/>
    </source>
</evidence>
<dbReference type="EMBL" id="FOOH01000039">
    <property type="protein sequence ID" value="SFG21759.1"/>
    <property type="molecule type" value="Genomic_DNA"/>
</dbReference>
<dbReference type="InterPro" id="IPR050219">
    <property type="entry name" value="DnaG_primase"/>
</dbReference>
<reference evidence="6" key="1">
    <citation type="submission" date="2016-10" db="EMBL/GenBank/DDBJ databases">
        <authorList>
            <person name="Varghese N."/>
            <person name="Submissions S."/>
        </authorList>
    </citation>
    <scope>NUCLEOTIDE SEQUENCE [LARGE SCALE GENOMIC DNA]</scope>
    <source>
        <strain evidence="6">DSM 23515</strain>
    </source>
</reference>
<evidence type="ECO:0000313" key="5">
    <source>
        <dbReference type="EMBL" id="SFG21759.1"/>
    </source>
</evidence>
<dbReference type="PANTHER" id="PTHR30313:SF2">
    <property type="entry name" value="DNA PRIMASE"/>
    <property type="match status" value="1"/>
</dbReference>
<sequence length="291" mass="33225">MEKTATSKSWEKARNVYIVKTLAKLGHFPSKTTEKEAWFLSPLRSETHASFSVSLRKNLWYDFGIGKGGNVIDLVMLIKSFSNRESLEFLETGTIATFRAPIKKPVVKQGIKVLKVETLKHPSLISYLESRKIPVEIARIYCAQVWYQYKNRQFYAIGLRNNKGGWELRNKYFKNSSSPKTYTFIQNGSRQLIVTEGMFDFLSLATMEEVLVNSSDAIVLNSLAFVDRIKGLLPKYERVLLYLDNDPAGKKATASLLQLYGHIMDRSNFYSGYGDLNEKLINEGSFRKGEN</sequence>
<evidence type="ECO:0000313" key="6">
    <source>
        <dbReference type="Proteomes" id="UP000199116"/>
    </source>
</evidence>
<dbReference type="GO" id="GO:0008270">
    <property type="term" value="F:zinc ion binding"/>
    <property type="evidence" value="ECO:0007669"/>
    <property type="project" value="UniProtKB-KW"/>
</dbReference>
<name>A0A1I2Q317_9FLAO</name>
<keyword evidence="1" id="KW-0479">Metal-binding</keyword>
<dbReference type="GO" id="GO:0003677">
    <property type="term" value="F:DNA binding"/>
    <property type="evidence" value="ECO:0007669"/>
    <property type="project" value="InterPro"/>
</dbReference>
<dbReference type="GO" id="GO:0003899">
    <property type="term" value="F:DNA-directed RNA polymerase activity"/>
    <property type="evidence" value="ECO:0007669"/>
    <property type="project" value="InterPro"/>
</dbReference>
<dbReference type="AlphaFoldDB" id="A0A1I2Q317"/>
<dbReference type="SUPFAM" id="SSF56731">
    <property type="entry name" value="DNA primase core"/>
    <property type="match status" value="1"/>
</dbReference>
<dbReference type="Gene3D" id="3.40.1360.10">
    <property type="match status" value="1"/>
</dbReference>
<keyword evidence="6" id="KW-1185">Reference proteome</keyword>
<dbReference type="InterPro" id="IPR002694">
    <property type="entry name" value="Znf_CHC2"/>
</dbReference>
<dbReference type="Gene3D" id="3.90.580.10">
    <property type="entry name" value="Zinc finger, CHC2-type domain"/>
    <property type="match status" value="1"/>
</dbReference>
<gene>
    <name evidence="5" type="ORF">SAMN04488033_13913</name>
</gene>
<dbReference type="PANTHER" id="PTHR30313">
    <property type="entry name" value="DNA PRIMASE"/>
    <property type="match status" value="1"/>
</dbReference>
<dbReference type="CDD" id="cd00188">
    <property type="entry name" value="TOPRIM"/>
    <property type="match status" value="1"/>
</dbReference>
<dbReference type="SUPFAM" id="SSF57783">
    <property type="entry name" value="Zinc beta-ribbon"/>
    <property type="match status" value="1"/>
</dbReference>
<dbReference type="RefSeq" id="WP_093306512.1">
    <property type="nucleotide sequence ID" value="NZ_FOOH01000039.1"/>
</dbReference>
<evidence type="ECO:0000256" key="2">
    <source>
        <dbReference type="ARBA" id="ARBA00022771"/>
    </source>
</evidence>
<evidence type="ECO:0000256" key="1">
    <source>
        <dbReference type="ARBA" id="ARBA00022723"/>
    </source>
</evidence>
<keyword evidence="2" id="KW-0863">Zinc-finger</keyword>
<evidence type="ECO:0000259" key="4">
    <source>
        <dbReference type="SMART" id="SM00400"/>
    </source>
</evidence>
<dbReference type="GO" id="GO:0005737">
    <property type="term" value="C:cytoplasm"/>
    <property type="evidence" value="ECO:0007669"/>
    <property type="project" value="TreeGrafter"/>
</dbReference>
<organism evidence="5 6">
    <name type="scientific">Salegentibacter agarivorans</name>
    <dbReference type="NCBI Taxonomy" id="345907"/>
    <lineage>
        <taxon>Bacteria</taxon>
        <taxon>Pseudomonadati</taxon>
        <taxon>Bacteroidota</taxon>
        <taxon>Flavobacteriia</taxon>
        <taxon>Flavobacteriales</taxon>
        <taxon>Flavobacteriaceae</taxon>
        <taxon>Salegentibacter</taxon>
    </lineage>
</organism>
<dbReference type="SMART" id="SM00400">
    <property type="entry name" value="ZnF_CHCC"/>
    <property type="match status" value="1"/>
</dbReference>
<keyword evidence="3" id="KW-0862">Zinc</keyword>